<gene>
    <name evidence="12" type="primary">rpoN</name>
    <name evidence="12" type="ORF">D7V88_29525</name>
</gene>
<evidence type="ECO:0000256" key="5">
    <source>
        <dbReference type="ARBA" id="ARBA00023015"/>
    </source>
</evidence>
<evidence type="ECO:0000256" key="1">
    <source>
        <dbReference type="ARBA" id="ARBA00008798"/>
    </source>
</evidence>
<dbReference type="GO" id="GO:0000428">
    <property type="term" value="C:DNA-directed RNA polymerase complex"/>
    <property type="evidence" value="ECO:0007669"/>
    <property type="project" value="UniProtKB-KW"/>
</dbReference>
<evidence type="ECO:0000256" key="4">
    <source>
        <dbReference type="ARBA" id="ARBA00022695"/>
    </source>
</evidence>
<evidence type="ECO:0000256" key="8">
    <source>
        <dbReference type="ARBA" id="ARBA00023163"/>
    </source>
</evidence>
<dbReference type="Pfam" id="PF00309">
    <property type="entry name" value="Sigma54_AID"/>
    <property type="match status" value="1"/>
</dbReference>
<evidence type="ECO:0000259" key="10">
    <source>
        <dbReference type="Pfam" id="PF04552"/>
    </source>
</evidence>
<feature type="domain" description="RNA polymerase sigma factor 54 core-binding" evidence="11">
    <location>
        <begin position="135"/>
        <end position="330"/>
    </location>
</feature>
<dbReference type="PANTHER" id="PTHR32248:SF4">
    <property type="entry name" value="RNA POLYMERASE SIGMA-54 FACTOR"/>
    <property type="match status" value="1"/>
</dbReference>
<evidence type="ECO:0000256" key="6">
    <source>
        <dbReference type="ARBA" id="ARBA00023082"/>
    </source>
</evidence>
<organism evidence="12 13">
    <name type="scientific">Corallococcus terminator</name>
    <dbReference type="NCBI Taxonomy" id="2316733"/>
    <lineage>
        <taxon>Bacteria</taxon>
        <taxon>Pseudomonadati</taxon>
        <taxon>Myxococcota</taxon>
        <taxon>Myxococcia</taxon>
        <taxon>Myxococcales</taxon>
        <taxon>Cystobacterineae</taxon>
        <taxon>Myxococcaceae</taxon>
        <taxon>Corallococcus</taxon>
    </lineage>
</organism>
<keyword evidence="13" id="KW-1185">Reference proteome</keyword>
<keyword evidence="7" id="KW-0238">DNA-binding</keyword>
<evidence type="ECO:0000256" key="3">
    <source>
        <dbReference type="ARBA" id="ARBA00022679"/>
    </source>
</evidence>
<keyword evidence="8" id="KW-0804">Transcription</keyword>
<reference evidence="13" key="1">
    <citation type="submission" date="2018-09" db="EMBL/GenBank/DDBJ databases">
        <authorList>
            <person name="Livingstone P.G."/>
            <person name="Whitworth D.E."/>
        </authorList>
    </citation>
    <scope>NUCLEOTIDE SEQUENCE [LARGE SCALE GENOMIC DNA]</scope>
    <source>
        <strain evidence="13">CA054A</strain>
    </source>
</reference>
<evidence type="ECO:0000256" key="9">
    <source>
        <dbReference type="SAM" id="MobiDB-lite"/>
    </source>
</evidence>
<feature type="domain" description="RNA polymerase sigma factor 54 DNA-binding" evidence="10">
    <location>
        <begin position="346"/>
        <end position="504"/>
    </location>
</feature>
<dbReference type="GO" id="GO:0003677">
    <property type="term" value="F:DNA binding"/>
    <property type="evidence" value="ECO:0007669"/>
    <property type="project" value="UniProtKB-KW"/>
</dbReference>
<dbReference type="PRINTS" id="PR00045">
    <property type="entry name" value="SIGMA54FCT"/>
</dbReference>
<dbReference type="PIRSF" id="PIRSF000774">
    <property type="entry name" value="RpoN"/>
    <property type="match status" value="1"/>
</dbReference>
<dbReference type="NCBIfam" id="NF009118">
    <property type="entry name" value="PRK12469.1"/>
    <property type="match status" value="1"/>
</dbReference>
<sequence length="506" mass="57139">MAMELKQSLKLSQQLVMTPQLQQAIKLLQLSRMELLDQVREEMEQNPLLEQPEEGMPGEVSEKEPGEASLEADNAEAIRDGDMPSANPETAQDFKADGEGPPEIDWEAYLNSYQFNEPTTASNKGNVATDDLPSFEANMVKKEDLVDHLQEQLGTLRLNEAERRVAVLILGNLDDDGYLKLPDIEGDPLIRLSNEADVPMHVAERTLRRIQNLEPRGCGARDLQECLLIQLQAMKDPSAALMGLIIKRHMKYLESKNLPAIAKDLKVTLEEVVAAARLLPKLDPRPGRNFSGDDAQYITPDVFVYKLGEEDYTVVLNDDGLSKLRISGMYRNALKNGAVSPGQTKDFIQDKLRSAMWLIRSIHQRQRTIYKVTESIVKFQKDFLDKGIAHLKPLILRDVAEDIGMHESTVSRVTTSKYVHTPQGIFELKYFFNSSIARVSGEDTASEAVKHHIKQLVSQEDSRNPYSDQKIVELLRSQGTEIARRTVAKYREVLGILPSSKRKRYY</sequence>
<dbReference type="PANTHER" id="PTHR32248">
    <property type="entry name" value="RNA POLYMERASE SIGMA-54 FACTOR"/>
    <property type="match status" value="1"/>
</dbReference>
<dbReference type="Pfam" id="PF04552">
    <property type="entry name" value="Sigma54_DBD"/>
    <property type="match status" value="1"/>
</dbReference>
<dbReference type="PROSITE" id="PS00717">
    <property type="entry name" value="SIGMA54_1"/>
    <property type="match status" value="1"/>
</dbReference>
<evidence type="ECO:0000256" key="7">
    <source>
        <dbReference type="ARBA" id="ARBA00023125"/>
    </source>
</evidence>
<dbReference type="PROSITE" id="PS00718">
    <property type="entry name" value="SIGMA54_2"/>
    <property type="match status" value="1"/>
</dbReference>
<dbReference type="GO" id="GO:0006352">
    <property type="term" value="P:DNA-templated transcription initiation"/>
    <property type="evidence" value="ECO:0007669"/>
    <property type="project" value="InterPro"/>
</dbReference>
<dbReference type="EMBL" id="RAVZ01000258">
    <property type="protein sequence ID" value="RKG78687.1"/>
    <property type="molecule type" value="Genomic_DNA"/>
</dbReference>
<dbReference type="Proteomes" id="UP000268094">
    <property type="component" value="Unassembled WGS sequence"/>
</dbReference>
<keyword evidence="4" id="KW-0548">Nucleotidyltransferase</keyword>
<dbReference type="InterPro" id="IPR007634">
    <property type="entry name" value="RNA_pol_sigma_54_DNA-bd"/>
</dbReference>
<evidence type="ECO:0000313" key="12">
    <source>
        <dbReference type="EMBL" id="RKG78687.1"/>
    </source>
</evidence>
<dbReference type="Gene3D" id="1.10.10.60">
    <property type="entry name" value="Homeodomain-like"/>
    <property type="match status" value="1"/>
</dbReference>
<dbReference type="GO" id="GO:0016779">
    <property type="term" value="F:nucleotidyltransferase activity"/>
    <property type="evidence" value="ECO:0007669"/>
    <property type="project" value="UniProtKB-KW"/>
</dbReference>
<dbReference type="InterPro" id="IPR000394">
    <property type="entry name" value="RNA_pol_sigma_54"/>
</dbReference>
<dbReference type="Gene3D" id="1.10.10.1330">
    <property type="entry name" value="RNA polymerase sigma-54 factor, core-binding domain"/>
    <property type="match status" value="1"/>
</dbReference>
<keyword evidence="5" id="KW-0805">Transcription regulation</keyword>
<keyword evidence="2" id="KW-0240">DNA-directed RNA polymerase</keyword>
<comment type="similarity">
    <text evidence="1">Belongs to the sigma-54 factor family.</text>
</comment>
<name>A0A3A8I5C5_9BACT</name>
<evidence type="ECO:0000259" key="11">
    <source>
        <dbReference type="Pfam" id="PF04963"/>
    </source>
</evidence>
<accession>A0A3A8I5C5</accession>
<dbReference type="OrthoDB" id="9814402at2"/>
<proteinExistence type="inferred from homology"/>
<dbReference type="AlphaFoldDB" id="A0A3A8I5C5"/>
<keyword evidence="3" id="KW-0808">Transferase</keyword>
<protein>
    <submittedName>
        <fullName evidence="12">RNA polymerase sigma-54 factor</fullName>
    </submittedName>
</protein>
<dbReference type="RefSeq" id="WP_120543955.1">
    <property type="nucleotide sequence ID" value="NZ_RAVZ01000258.1"/>
</dbReference>
<keyword evidence="6" id="KW-0731">Sigma factor</keyword>
<evidence type="ECO:0000313" key="13">
    <source>
        <dbReference type="Proteomes" id="UP000268094"/>
    </source>
</evidence>
<comment type="caution">
    <text evidence="12">The sequence shown here is derived from an EMBL/GenBank/DDBJ whole genome shotgun (WGS) entry which is preliminary data.</text>
</comment>
<dbReference type="Pfam" id="PF04963">
    <property type="entry name" value="Sigma54_CBD"/>
    <property type="match status" value="1"/>
</dbReference>
<dbReference type="GO" id="GO:0001216">
    <property type="term" value="F:DNA-binding transcription activator activity"/>
    <property type="evidence" value="ECO:0007669"/>
    <property type="project" value="InterPro"/>
</dbReference>
<evidence type="ECO:0000256" key="2">
    <source>
        <dbReference type="ARBA" id="ARBA00022478"/>
    </source>
</evidence>
<dbReference type="InterPro" id="IPR038709">
    <property type="entry name" value="RpoN_core-bd_sf"/>
</dbReference>
<dbReference type="InterPro" id="IPR007046">
    <property type="entry name" value="RNA_pol_sigma_54_core-bd"/>
</dbReference>
<feature type="region of interest" description="Disordered" evidence="9">
    <location>
        <begin position="47"/>
        <end position="98"/>
    </location>
</feature>
<dbReference type="GO" id="GO:0016987">
    <property type="term" value="F:sigma factor activity"/>
    <property type="evidence" value="ECO:0007669"/>
    <property type="project" value="UniProtKB-KW"/>
</dbReference>
<dbReference type="PROSITE" id="PS50044">
    <property type="entry name" value="SIGMA54_3"/>
    <property type="match status" value="1"/>
</dbReference>
<dbReference type="NCBIfam" id="TIGR02395">
    <property type="entry name" value="rpoN_sigma"/>
    <property type="match status" value="1"/>
</dbReference>